<gene>
    <name evidence="2" type="ORF">QBC41DRAFT_23595</name>
</gene>
<evidence type="ECO:0000256" key="1">
    <source>
        <dbReference type="SAM" id="SignalP"/>
    </source>
</evidence>
<dbReference type="EMBL" id="JAULSY010000127">
    <property type="protein sequence ID" value="KAK0663900.1"/>
    <property type="molecule type" value="Genomic_DNA"/>
</dbReference>
<reference evidence="2" key="1">
    <citation type="submission" date="2023-06" db="EMBL/GenBank/DDBJ databases">
        <title>Genome-scale phylogeny and comparative genomics of the fungal order Sordariales.</title>
        <authorList>
            <consortium name="Lawrence Berkeley National Laboratory"/>
            <person name="Hensen N."/>
            <person name="Bonometti L."/>
            <person name="Westerberg I."/>
            <person name="Brannstrom I.O."/>
            <person name="Guillou S."/>
            <person name="Cros-Aarteil S."/>
            <person name="Calhoun S."/>
            <person name="Haridas S."/>
            <person name="Kuo A."/>
            <person name="Mondo S."/>
            <person name="Pangilinan J."/>
            <person name="Riley R."/>
            <person name="Labutti K."/>
            <person name="Andreopoulos B."/>
            <person name="Lipzen A."/>
            <person name="Chen C."/>
            <person name="Yanf M."/>
            <person name="Daum C."/>
            <person name="Ng V."/>
            <person name="Clum A."/>
            <person name="Steindorff A."/>
            <person name="Ohm R."/>
            <person name="Martin F."/>
            <person name="Silar P."/>
            <person name="Natvig D."/>
            <person name="Lalanne C."/>
            <person name="Gautier V."/>
            <person name="Ament-Velasquez S.L."/>
            <person name="Kruys A."/>
            <person name="Hutchinson M.I."/>
            <person name="Powell A.J."/>
            <person name="Barry K."/>
            <person name="Miller A.N."/>
            <person name="Grigoriev I.V."/>
            <person name="Debuchy R."/>
            <person name="Gladieux P."/>
            <person name="Thoren M.H."/>
            <person name="Johannesson H."/>
        </authorList>
    </citation>
    <scope>NUCLEOTIDE SEQUENCE</scope>
    <source>
        <strain evidence="2">CBS 307.81</strain>
    </source>
</reference>
<accession>A0AA39Z5Q0</accession>
<dbReference type="InterPro" id="IPR025649">
    <property type="entry name" value="DUF4360"/>
</dbReference>
<dbReference type="Pfam" id="PF14273">
    <property type="entry name" value="DUF4360"/>
    <property type="match status" value="1"/>
</dbReference>
<organism evidence="2 3">
    <name type="scientific">Cercophora samala</name>
    <dbReference type="NCBI Taxonomy" id="330535"/>
    <lineage>
        <taxon>Eukaryota</taxon>
        <taxon>Fungi</taxon>
        <taxon>Dikarya</taxon>
        <taxon>Ascomycota</taxon>
        <taxon>Pezizomycotina</taxon>
        <taxon>Sordariomycetes</taxon>
        <taxon>Sordariomycetidae</taxon>
        <taxon>Sordariales</taxon>
        <taxon>Lasiosphaeriaceae</taxon>
        <taxon>Cercophora</taxon>
    </lineage>
</organism>
<comment type="caution">
    <text evidence="2">The sequence shown here is derived from an EMBL/GenBank/DDBJ whole genome shotgun (WGS) entry which is preliminary data.</text>
</comment>
<keyword evidence="1" id="KW-0732">Signal</keyword>
<feature type="signal peptide" evidence="1">
    <location>
        <begin position="1"/>
        <end position="20"/>
    </location>
</feature>
<evidence type="ECO:0008006" key="4">
    <source>
        <dbReference type="Google" id="ProtNLM"/>
    </source>
</evidence>
<keyword evidence="3" id="KW-1185">Reference proteome</keyword>
<dbReference type="PANTHER" id="PTHR38847">
    <property type="match status" value="1"/>
</dbReference>
<dbReference type="AlphaFoldDB" id="A0AA39Z5Q0"/>
<sequence length="200" mass="20826">MGLLTTATALLVAAASVVNADVAAAPAAPAAIPRITSLTFSGPGCVRDPKHTGGLSDPTFSFSNFASSLPGTTRTLNCQAHLQATGASPGWQVAVKTNVVKGNVYLTPGTSLDYFTTVFFSQDAAKTGTVRGHIAANEKTIDQAVTLVSNTGANKVWSPCTGSDGSIGILNVNFRSVLNGDSKAYFEALTENWDLEWRKC</sequence>
<dbReference type="PANTHER" id="PTHR38847:SF1">
    <property type="entry name" value="PSEUDOURIDINE SYNTHASE RSUA_RLUA-LIKE DOMAIN-CONTAINING PROTEIN"/>
    <property type="match status" value="1"/>
</dbReference>
<evidence type="ECO:0000313" key="2">
    <source>
        <dbReference type="EMBL" id="KAK0663900.1"/>
    </source>
</evidence>
<name>A0AA39Z5Q0_9PEZI</name>
<feature type="chain" id="PRO_5041403087" description="Secreted protein" evidence="1">
    <location>
        <begin position="21"/>
        <end position="200"/>
    </location>
</feature>
<evidence type="ECO:0000313" key="3">
    <source>
        <dbReference type="Proteomes" id="UP001174997"/>
    </source>
</evidence>
<dbReference type="Proteomes" id="UP001174997">
    <property type="component" value="Unassembled WGS sequence"/>
</dbReference>
<proteinExistence type="predicted"/>
<protein>
    <recommendedName>
        <fullName evidence="4">Secreted protein</fullName>
    </recommendedName>
</protein>